<evidence type="ECO:0000313" key="1">
    <source>
        <dbReference type="EMBL" id="KLL12499.1"/>
    </source>
</evidence>
<comment type="caution">
    <text evidence="1">The sequence shown here is derived from an EMBL/GenBank/DDBJ whole genome shotgun (WGS) entry which is preliminary data.</text>
</comment>
<dbReference type="Gene3D" id="3.10.450.50">
    <property type="match status" value="1"/>
</dbReference>
<keyword evidence="2" id="KW-1185">Reference proteome</keyword>
<dbReference type="EMBL" id="JWIO01000004">
    <property type="protein sequence ID" value="KLL12499.1"/>
    <property type="molecule type" value="Genomic_DNA"/>
</dbReference>
<name>A0ABR5F711_9ACTN</name>
<evidence type="ECO:0000313" key="2">
    <source>
        <dbReference type="Proteomes" id="UP000035425"/>
    </source>
</evidence>
<accession>A0ABR5F711</accession>
<dbReference type="InterPro" id="IPR032710">
    <property type="entry name" value="NTF2-like_dom_sf"/>
</dbReference>
<evidence type="ECO:0008006" key="3">
    <source>
        <dbReference type="Google" id="ProtNLM"/>
    </source>
</evidence>
<protein>
    <recommendedName>
        <fullName evidence="3">SnoaL-like domain-containing protein</fullName>
    </recommendedName>
</protein>
<reference evidence="1 2" key="1">
    <citation type="submission" date="2014-12" db="EMBL/GenBank/DDBJ databases">
        <title>Frankia sp. BMG5.1 draft genome.</title>
        <authorList>
            <person name="Gtari M."/>
            <person name="Ghodhbane-Gtari F."/>
            <person name="Nouioui I."/>
            <person name="Ktari A."/>
            <person name="Hezbri K."/>
            <person name="Mimouni W."/>
            <person name="Sbissi I."/>
            <person name="Ayari A."/>
            <person name="Yamanaka T."/>
            <person name="Normand P."/>
            <person name="Tisa L.S."/>
            <person name="Boudabous A."/>
        </authorList>
    </citation>
    <scope>NUCLEOTIDE SEQUENCE [LARGE SCALE GENOMIC DNA]</scope>
    <source>
        <strain evidence="1 2">BMG5.1</strain>
    </source>
</reference>
<dbReference type="Pfam" id="PF07366">
    <property type="entry name" value="SnoaL"/>
    <property type="match status" value="1"/>
</dbReference>
<sequence>MSALLTDVWGAGKVDLIEDLIDAEYRSHIEETHPVRSSRRTGPVIPRLEIIAYRSGIPNLSLDVTAVLADGDTVVAIWTMSGDNTADASVEGGDEVIPSSGRRVEATGIGLFVVRDSRITKATYHWNPLGPLTQLRFFATGTLEIGLGDGTVSLQR</sequence>
<gene>
    <name evidence="1" type="ORF">FrCorBMG51_04300</name>
</gene>
<dbReference type="SUPFAM" id="SSF54427">
    <property type="entry name" value="NTF2-like"/>
    <property type="match status" value="1"/>
</dbReference>
<proteinExistence type="predicted"/>
<organism evidence="1 2">
    <name type="scientific">Protofrankia coriariae</name>
    <dbReference type="NCBI Taxonomy" id="1562887"/>
    <lineage>
        <taxon>Bacteria</taxon>
        <taxon>Bacillati</taxon>
        <taxon>Actinomycetota</taxon>
        <taxon>Actinomycetes</taxon>
        <taxon>Frankiales</taxon>
        <taxon>Frankiaceae</taxon>
        <taxon>Protofrankia</taxon>
    </lineage>
</organism>
<dbReference type="Proteomes" id="UP000035425">
    <property type="component" value="Unassembled WGS sequence"/>
</dbReference>
<dbReference type="RefSeq" id="WP_047221798.1">
    <property type="nucleotide sequence ID" value="NZ_JWIO01000004.1"/>
</dbReference>
<dbReference type="InterPro" id="IPR009959">
    <property type="entry name" value="Cyclase_SnoaL-like"/>
</dbReference>